<reference evidence="3 4" key="1">
    <citation type="submission" date="2021-01" db="EMBL/GenBank/DDBJ databases">
        <title>Actinoplanes sp. nov. LDG1-06 isolated from lichen.</title>
        <authorList>
            <person name="Saeng-In P."/>
            <person name="Phongsopitanun W."/>
            <person name="Kanchanasin P."/>
            <person name="Yuki M."/>
            <person name="Kudo T."/>
            <person name="Ohkuma M."/>
            <person name="Tanasupawat S."/>
        </authorList>
    </citation>
    <scope>NUCLEOTIDE SEQUENCE [LARGE SCALE GENOMIC DNA]</scope>
    <source>
        <strain evidence="3 4">LDG1-06</strain>
    </source>
</reference>
<keyword evidence="4" id="KW-1185">Reference proteome</keyword>
<gene>
    <name evidence="3" type="ORF">JIG36_37550</name>
</gene>
<dbReference type="Proteomes" id="UP000632138">
    <property type="component" value="Unassembled WGS sequence"/>
</dbReference>
<keyword evidence="2" id="KW-0812">Transmembrane</keyword>
<feature type="transmembrane region" description="Helical" evidence="2">
    <location>
        <begin position="43"/>
        <end position="66"/>
    </location>
</feature>
<evidence type="ECO:0000256" key="2">
    <source>
        <dbReference type="SAM" id="Phobius"/>
    </source>
</evidence>
<evidence type="ECO:0000256" key="1">
    <source>
        <dbReference type="SAM" id="MobiDB-lite"/>
    </source>
</evidence>
<organism evidence="3 4">
    <name type="scientific">Paractinoplanes ovalisporus</name>
    <dbReference type="NCBI Taxonomy" id="2810368"/>
    <lineage>
        <taxon>Bacteria</taxon>
        <taxon>Bacillati</taxon>
        <taxon>Actinomycetota</taxon>
        <taxon>Actinomycetes</taxon>
        <taxon>Micromonosporales</taxon>
        <taxon>Micromonosporaceae</taxon>
        <taxon>Paractinoplanes</taxon>
    </lineage>
</organism>
<name>A0ABS2AMY3_9ACTN</name>
<keyword evidence="2" id="KW-0472">Membrane</keyword>
<protein>
    <submittedName>
        <fullName evidence="3">Uncharacterized protein</fullName>
    </submittedName>
</protein>
<dbReference type="EMBL" id="JAENHP010000018">
    <property type="protein sequence ID" value="MBM2621224.1"/>
    <property type="molecule type" value="Genomic_DNA"/>
</dbReference>
<comment type="caution">
    <text evidence="3">The sequence shown here is derived from an EMBL/GenBank/DDBJ whole genome shotgun (WGS) entry which is preliminary data.</text>
</comment>
<sequence>MNNNSDDEYGALLLRPLSGEPSGPPAIDVSKAMRDGRRRRRRWWAGGSALSAVAVTAVTGGVLVAARPNPAPTPLPTPPPDPAVPSSCTAAALPAAKYRSAEVDAGDSSGRWLIGRAEPDMMTPSLSKSHLVWHDGALVEDVVPPVTGVTMRDINASGVAVGLSDSRADHPWAYRDGRFTRLRGGTGFAVAINDNGQIAGQLGRDQHEQPVRWPSADADPVPLAVPDEARAEVRDIAPDGTVAGTVSEQGYLWMPDGTRRAITPPPVDGRPALTFDPLVFRYGWLYGVVSSAPAEGGLGTRNIVYRFHPGTGMWQQLSTEIMKTQVAAPTGQWRFGEEKPSVFVGRQVLSLPAYLPAIDAYLGSFVVAGISDDAHVVAGIAMSGPADLTLPIQPVIWRCRP</sequence>
<accession>A0ABS2AMY3</accession>
<evidence type="ECO:0000313" key="3">
    <source>
        <dbReference type="EMBL" id="MBM2621224.1"/>
    </source>
</evidence>
<keyword evidence="2" id="KW-1133">Transmembrane helix</keyword>
<proteinExistence type="predicted"/>
<evidence type="ECO:0000313" key="4">
    <source>
        <dbReference type="Proteomes" id="UP000632138"/>
    </source>
</evidence>
<feature type="region of interest" description="Disordered" evidence="1">
    <location>
        <begin position="1"/>
        <end position="36"/>
    </location>
</feature>
<dbReference type="RefSeq" id="WP_203381200.1">
    <property type="nucleotide sequence ID" value="NZ_JAENHP010000018.1"/>
</dbReference>